<dbReference type="EMBL" id="MT142502">
    <property type="protein sequence ID" value="QJA83068.1"/>
    <property type="molecule type" value="Genomic_DNA"/>
</dbReference>
<dbReference type="AlphaFoldDB" id="A0A6M3KP20"/>
<sequence>MVNSAHIQEAERLGMPEHEPPKMDCPRCGVRNGVVCAMISRLSSPGKIVLNLTKEQKEEINQVVEFIVTGK</sequence>
<proteinExistence type="predicted"/>
<evidence type="ECO:0000256" key="1">
    <source>
        <dbReference type="SAM" id="MobiDB-lite"/>
    </source>
</evidence>
<feature type="compositionally biased region" description="Basic and acidic residues" evidence="1">
    <location>
        <begin position="8"/>
        <end position="22"/>
    </location>
</feature>
<protein>
    <submittedName>
        <fullName evidence="3">Uncharacterized protein</fullName>
    </submittedName>
</protein>
<organism evidence="3">
    <name type="scientific">viral metagenome</name>
    <dbReference type="NCBI Taxonomy" id="1070528"/>
    <lineage>
        <taxon>unclassified sequences</taxon>
        <taxon>metagenomes</taxon>
        <taxon>organismal metagenomes</taxon>
    </lineage>
</organism>
<dbReference type="EMBL" id="MT141561">
    <property type="protein sequence ID" value="QJA66834.1"/>
    <property type="molecule type" value="Genomic_DNA"/>
</dbReference>
<reference evidence="3" key="1">
    <citation type="submission" date="2020-03" db="EMBL/GenBank/DDBJ databases">
        <title>The deep terrestrial virosphere.</title>
        <authorList>
            <person name="Holmfeldt K."/>
            <person name="Nilsson E."/>
            <person name="Simone D."/>
            <person name="Lopez-Fernandez M."/>
            <person name="Wu X."/>
            <person name="de Brujin I."/>
            <person name="Lundin D."/>
            <person name="Andersson A."/>
            <person name="Bertilsson S."/>
            <person name="Dopson M."/>
        </authorList>
    </citation>
    <scope>NUCLEOTIDE SEQUENCE</scope>
    <source>
        <strain evidence="3">MM415A00321</strain>
        <strain evidence="2">MM415B00326</strain>
    </source>
</reference>
<feature type="region of interest" description="Disordered" evidence="1">
    <location>
        <begin position="1"/>
        <end position="22"/>
    </location>
</feature>
<evidence type="ECO:0000313" key="2">
    <source>
        <dbReference type="EMBL" id="QJA66834.1"/>
    </source>
</evidence>
<accession>A0A6M3KP20</accession>
<name>A0A6M3KP20_9ZZZZ</name>
<evidence type="ECO:0000313" key="3">
    <source>
        <dbReference type="EMBL" id="QJA83068.1"/>
    </source>
</evidence>
<gene>
    <name evidence="3" type="ORF">MM415A00321_0048</name>
    <name evidence="2" type="ORF">MM415B00326_0034</name>
</gene>